<evidence type="ECO:0000313" key="2">
    <source>
        <dbReference type="Proteomes" id="UP000298030"/>
    </source>
</evidence>
<dbReference type="Proteomes" id="UP000298030">
    <property type="component" value="Unassembled WGS sequence"/>
</dbReference>
<evidence type="ECO:0000313" key="1">
    <source>
        <dbReference type="EMBL" id="TEB29998.1"/>
    </source>
</evidence>
<gene>
    <name evidence="1" type="ORF">FA13DRAFT_1792888</name>
</gene>
<reference evidence="1 2" key="1">
    <citation type="journal article" date="2019" name="Nat. Ecol. Evol.">
        <title>Megaphylogeny resolves global patterns of mushroom evolution.</title>
        <authorList>
            <person name="Varga T."/>
            <person name="Krizsan K."/>
            <person name="Foldi C."/>
            <person name="Dima B."/>
            <person name="Sanchez-Garcia M."/>
            <person name="Sanchez-Ramirez S."/>
            <person name="Szollosi G.J."/>
            <person name="Szarkandi J.G."/>
            <person name="Papp V."/>
            <person name="Albert L."/>
            <person name="Andreopoulos W."/>
            <person name="Angelini C."/>
            <person name="Antonin V."/>
            <person name="Barry K.W."/>
            <person name="Bougher N.L."/>
            <person name="Buchanan P."/>
            <person name="Buyck B."/>
            <person name="Bense V."/>
            <person name="Catcheside P."/>
            <person name="Chovatia M."/>
            <person name="Cooper J."/>
            <person name="Damon W."/>
            <person name="Desjardin D."/>
            <person name="Finy P."/>
            <person name="Geml J."/>
            <person name="Haridas S."/>
            <person name="Hughes K."/>
            <person name="Justo A."/>
            <person name="Karasinski D."/>
            <person name="Kautmanova I."/>
            <person name="Kiss B."/>
            <person name="Kocsube S."/>
            <person name="Kotiranta H."/>
            <person name="LaButti K.M."/>
            <person name="Lechner B.E."/>
            <person name="Liimatainen K."/>
            <person name="Lipzen A."/>
            <person name="Lukacs Z."/>
            <person name="Mihaltcheva S."/>
            <person name="Morgado L.N."/>
            <person name="Niskanen T."/>
            <person name="Noordeloos M.E."/>
            <person name="Ohm R.A."/>
            <person name="Ortiz-Santana B."/>
            <person name="Ovrebo C."/>
            <person name="Racz N."/>
            <person name="Riley R."/>
            <person name="Savchenko A."/>
            <person name="Shiryaev A."/>
            <person name="Soop K."/>
            <person name="Spirin V."/>
            <person name="Szebenyi C."/>
            <person name="Tomsovsky M."/>
            <person name="Tulloss R.E."/>
            <person name="Uehling J."/>
            <person name="Grigoriev I.V."/>
            <person name="Vagvolgyi C."/>
            <person name="Papp T."/>
            <person name="Martin F.M."/>
            <person name="Miettinen O."/>
            <person name="Hibbett D.S."/>
            <person name="Nagy L.G."/>
        </authorList>
    </citation>
    <scope>NUCLEOTIDE SEQUENCE [LARGE SCALE GENOMIC DNA]</scope>
    <source>
        <strain evidence="1 2">FP101781</strain>
    </source>
</reference>
<dbReference type="AlphaFoldDB" id="A0A4Y7T7R8"/>
<sequence>MSTAAFNCGYNYSFLPSPPYVVCEVITHIADDVADLCHILRREDTPVEPEAWVEQTSDPETAWQAQMLFDQKPWSSIEDSRKRGALWHATWQENAVWTVADLAGQYPTPKQQYFNHILKRNPDVIDILLHVQYTGATTLAPILSAEMVPGAKVKVDHQRIQAKLEARWRGLMVGFKELTSCSGWCQRLIDVWVHLENEDIAGAEL</sequence>
<comment type="caution">
    <text evidence="1">The sequence shown here is derived from an EMBL/GenBank/DDBJ whole genome shotgun (WGS) entry which is preliminary data.</text>
</comment>
<organism evidence="1 2">
    <name type="scientific">Coprinellus micaceus</name>
    <name type="common">Glistening ink-cap mushroom</name>
    <name type="synonym">Coprinus micaceus</name>
    <dbReference type="NCBI Taxonomy" id="71717"/>
    <lineage>
        <taxon>Eukaryota</taxon>
        <taxon>Fungi</taxon>
        <taxon>Dikarya</taxon>
        <taxon>Basidiomycota</taxon>
        <taxon>Agaricomycotina</taxon>
        <taxon>Agaricomycetes</taxon>
        <taxon>Agaricomycetidae</taxon>
        <taxon>Agaricales</taxon>
        <taxon>Agaricineae</taxon>
        <taxon>Psathyrellaceae</taxon>
        <taxon>Coprinellus</taxon>
    </lineage>
</organism>
<dbReference type="OrthoDB" id="2932645at2759"/>
<proteinExistence type="predicted"/>
<accession>A0A4Y7T7R8</accession>
<protein>
    <submittedName>
        <fullName evidence="1">Uncharacterized protein</fullName>
    </submittedName>
</protein>
<name>A0A4Y7T7R8_COPMI</name>
<dbReference type="EMBL" id="QPFP01000025">
    <property type="protein sequence ID" value="TEB29998.1"/>
    <property type="molecule type" value="Genomic_DNA"/>
</dbReference>
<keyword evidence="2" id="KW-1185">Reference proteome</keyword>